<evidence type="ECO:0000313" key="1">
    <source>
        <dbReference type="EnsemblPlants" id="TuG1812G0400001433.01.T06"/>
    </source>
</evidence>
<sequence length="39" mass="4628">MGIFWVNFVASICRCYCPCVIYNRKEYLYPDRHGNTASH</sequence>
<dbReference type="Gramene" id="TuG1812G0400001433.01.T06">
    <property type="protein sequence ID" value="TuG1812G0400001433.01.T06"/>
    <property type="gene ID" value="TuG1812G0400001433.01"/>
</dbReference>
<protein>
    <submittedName>
        <fullName evidence="1">Uncharacterized protein</fullName>
    </submittedName>
</protein>
<organism evidence="1 2">
    <name type="scientific">Triticum urartu</name>
    <name type="common">Red wild einkorn</name>
    <name type="synonym">Crithodium urartu</name>
    <dbReference type="NCBI Taxonomy" id="4572"/>
    <lineage>
        <taxon>Eukaryota</taxon>
        <taxon>Viridiplantae</taxon>
        <taxon>Streptophyta</taxon>
        <taxon>Embryophyta</taxon>
        <taxon>Tracheophyta</taxon>
        <taxon>Spermatophyta</taxon>
        <taxon>Magnoliopsida</taxon>
        <taxon>Liliopsida</taxon>
        <taxon>Poales</taxon>
        <taxon>Poaceae</taxon>
        <taxon>BOP clade</taxon>
        <taxon>Pooideae</taxon>
        <taxon>Triticodae</taxon>
        <taxon>Triticeae</taxon>
        <taxon>Triticinae</taxon>
        <taxon>Triticum</taxon>
    </lineage>
</organism>
<keyword evidence="2" id="KW-1185">Reference proteome</keyword>
<name>A0A8R7U6Q3_TRIUA</name>
<dbReference type="EnsemblPlants" id="TuG1812G0400001433.01.T06">
    <property type="protein sequence ID" value="TuG1812G0400001433.01.T06"/>
    <property type="gene ID" value="TuG1812G0400001433.01"/>
</dbReference>
<proteinExistence type="predicted"/>
<dbReference type="Proteomes" id="UP000015106">
    <property type="component" value="Chromosome 4"/>
</dbReference>
<reference evidence="1" key="2">
    <citation type="submission" date="2018-03" db="EMBL/GenBank/DDBJ databases">
        <title>The Triticum urartu genome reveals the dynamic nature of wheat genome evolution.</title>
        <authorList>
            <person name="Ling H."/>
            <person name="Ma B."/>
            <person name="Shi X."/>
            <person name="Liu H."/>
            <person name="Dong L."/>
            <person name="Sun H."/>
            <person name="Cao Y."/>
            <person name="Gao Q."/>
            <person name="Zheng S."/>
            <person name="Li Y."/>
            <person name="Yu Y."/>
            <person name="Du H."/>
            <person name="Qi M."/>
            <person name="Li Y."/>
            <person name="Yu H."/>
            <person name="Cui Y."/>
            <person name="Wang N."/>
            <person name="Chen C."/>
            <person name="Wu H."/>
            <person name="Zhao Y."/>
            <person name="Zhang J."/>
            <person name="Li Y."/>
            <person name="Zhou W."/>
            <person name="Zhang B."/>
            <person name="Hu W."/>
            <person name="Eijk M."/>
            <person name="Tang J."/>
            <person name="Witsenboer H."/>
            <person name="Zhao S."/>
            <person name="Li Z."/>
            <person name="Zhang A."/>
            <person name="Wang D."/>
            <person name="Liang C."/>
        </authorList>
    </citation>
    <scope>NUCLEOTIDE SEQUENCE [LARGE SCALE GENOMIC DNA]</scope>
    <source>
        <strain evidence="1">cv. G1812</strain>
    </source>
</reference>
<accession>A0A8R7U6Q3</accession>
<reference evidence="2" key="1">
    <citation type="journal article" date="2013" name="Nature">
        <title>Draft genome of the wheat A-genome progenitor Triticum urartu.</title>
        <authorList>
            <person name="Ling H.Q."/>
            <person name="Zhao S."/>
            <person name="Liu D."/>
            <person name="Wang J."/>
            <person name="Sun H."/>
            <person name="Zhang C."/>
            <person name="Fan H."/>
            <person name="Li D."/>
            <person name="Dong L."/>
            <person name="Tao Y."/>
            <person name="Gao C."/>
            <person name="Wu H."/>
            <person name="Li Y."/>
            <person name="Cui Y."/>
            <person name="Guo X."/>
            <person name="Zheng S."/>
            <person name="Wang B."/>
            <person name="Yu K."/>
            <person name="Liang Q."/>
            <person name="Yang W."/>
            <person name="Lou X."/>
            <person name="Chen J."/>
            <person name="Feng M."/>
            <person name="Jian J."/>
            <person name="Zhang X."/>
            <person name="Luo G."/>
            <person name="Jiang Y."/>
            <person name="Liu J."/>
            <person name="Wang Z."/>
            <person name="Sha Y."/>
            <person name="Zhang B."/>
            <person name="Wu H."/>
            <person name="Tang D."/>
            <person name="Shen Q."/>
            <person name="Xue P."/>
            <person name="Zou S."/>
            <person name="Wang X."/>
            <person name="Liu X."/>
            <person name="Wang F."/>
            <person name="Yang Y."/>
            <person name="An X."/>
            <person name="Dong Z."/>
            <person name="Zhang K."/>
            <person name="Zhang X."/>
            <person name="Luo M.C."/>
            <person name="Dvorak J."/>
            <person name="Tong Y."/>
            <person name="Wang J."/>
            <person name="Yang H."/>
            <person name="Li Z."/>
            <person name="Wang D."/>
            <person name="Zhang A."/>
            <person name="Wang J."/>
        </authorList>
    </citation>
    <scope>NUCLEOTIDE SEQUENCE</scope>
    <source>
        <strain evidence="2">cv. G1812</strain>
    </source>
</reference>
<dbReference type="AlphaFoldDB" id="A0A8R7U6Q3"/>
<evidence type="ECO:0000313" key="2">
    <source>
        <dbReference type="Proteomes" id="UP000015106"/>
    </source>
</evidence>
<reference evidence="1" key="3">
    <citation type="submission" date="2022-06" db="UniProtKB">
        <authorList>
            <consortium name="EnsemblPlants"/>
        </authorList>
    </citation>
    <scope>IDENTIFICATION</scope>
</reference>